<dbReference type="PANTHER" id="PTHR33885:SF3">
    <property type="entry name" value="PHAGE SHOCK PROTEIN C"/>
    <property type="match status" value="1"/>
</dbReference>
<keyword evidence="2" id="KW-1003">Cell membrane</keyword>
<dbReference type="PANTHER" id="PTHR33885">
    <property type="entry name" value="PHAGE SHOCK PROTEIN C"/>
    <property type="match status" value="1"/>
</dbReference>
<reference evidence="9 11" key="2">
    <citation type="submission" date="2021-06" db="EMBL/GenBank/DDBJ databases">
        <title>FDA dAtabase for Regulatory Grade micrObial Sequences (FDA-ARGOS): Supporting development and validation of Infectious Disease Dx tests.</title>
        <authorList>
            <person name="Sproer C."/>
            <person name="Gronow S."/>
            <person name="Severitt S."/>
            <person name="Schroder I."/>
            <person name="Tallon L."/>
            <person name="Sadzewicz L."/>
            <person name="Zhao X."/>
            <person name="Boylan J."/>
            <person name="Ott S."/>
            <person name="Bowen H."/>
            <person name="Vavikolanu K."/>
            <person name="Mehta A."/>
            <person name="Aluvathingal J."/>
            <person name="Nadendla S."/>
            <person name="Lowell S."/>
            <person name="Myers T."/>
            <person name="Yan Y."/>
        </authorList>
    </citation>
    <scope>NUCLEOTIDE SEQUENCE [LARGE SCALE GENOMIC DNA]</scope>
    <source>
        <strain evidence="9 11">FDAARGOS 1425</strain>
    </source>
</reference>
<dbReference type="Proteomes" id="UP000683520">
    <property type="component" value="Chromosome"/>
</dbReference>
<evidence type="ECO:0000313" key="10">
    <source>
        <dbReference type="Proteomes" id="UP000591626"/>
    </source>
</evidence>
<organism evidence="8 10">
    <name type="scientific">Corynebacterium coyleae</name>
    <dbReference type="NCBI Taxonomy" id="53374"/>
    <lineage>
        <taxon>Bacteria</taxon>
        <taxon>Bacillati</taxon>
        <taxon>Actinomycetota</taxon>
        <taxon>Actinomycetes</taxon>
        <taxon>Mycobacteriales</taxon>
        <taxon>Corynebacteriaceae</taxon>
        <taxon>Corynebacterium</taxon>
    </lineage>
</organism>
<evidence type="ECO:0000313" key="11">
    <source>
        <dbReference type="Proteomes" id="UP000683520"/>
    </source>
</evidence>
<evidence type="ECO:0000313" key="9">
    <source>
        <dbReference type="EMBL" id="QXB18179.1"/>
    </source>
</evidence>
<protein>
    <submittedName>
        <fullName evidence="8">PspC domain-containing protein</fullName>
    </submittedName>
</protein>
<keyword evidence="11" id="KW-1185">Reference proteome</keyword>
<reference evidence="8 10" key="1">
    <citation type="submission" date="2020-03" db="EMBL/GenBank/DDBJ databases">
        <title>Draft genome sequences of bacterial isolates from the female urobiome.</title>
        <authorList>
            <person name="Miller-Ensminger T."/>
            <person name="Wolfe A.J."/>
            <person name="Putonti C."/>
        </authorList>
    </citation>
    <scope>NUCLEOTIDE SEQUENCE [LARGE SCALE GENOMIC DNA]</scope>
    <source>
        <strain evidence="8 10">UMB8490</strain>
    </source>
</reference>
<dbReference type="AlphaFoldDB" id="A0AAP6XNL4"/>
<dbReference type="InterPro" id="IPR052027">
    <property type="entry name" value="PspC"/>
</dbReference>
<sequence>MSYMNSSQNFSNTPKRLERSMTDKYIAGVCGGIAKYFGVDSTLVRVVFILLVLAGVMPGLLAYIVAWMIMPAEF</sequence>
<name>A0AAP6XNL4_9CORY</name>
<keyword evidence="4 6" id="KW-1133">Transmembrane helix</keyword>
<dbReference type="InterPro" id="IPR007168">
    <property type="entry name" value="Phageshock_PspC_N"/>
</dbReference>
<evidence type="ECO:0000256" key="6">
    <source>
        <dbReference type="SAM" id="Phobius"/>
    </source>
</evidence>
<dbReference type="Pfam" id="PF04024">
    <property type="entry name" value="PspC"/>
    <property type="match status" value="1"/>
</dbReference>
<feature type="domain" description="Phage shock protein PspC N-terminal" evidence="7">
    <location>
        <begin position="15"/>
        <end position="73"/>
    </location>
</feature>
<dbReference type="EMBL" id="JAAUVV010000015">
    <property type="protein sequence ID" value="NJJ04327.1"/>
    <property type="molecule type" value="Genomic_DNA"/>
</dbReference>
<gene>
    <name evidence="8" type="ORF">HC138_08205</name>
    <name evidence="9" type="ORF">I6L55_09910</name>
</gene>
<evidence type="ECO:0000259" key="7">
    <source>
        <dbReference type="Pfam" id="PF04024"/>
    </source>
</evidence>
<dbReference type="RefSeq" id="WP_070569869.1">
    <property type="nucleotide sequence ID" value="NZ_CP083648.1"/>
</dbReference>
<dbReference type="GO" id="GO:0005886">
    <property type="term" value="C:plasma membrane"/>
    <property type="evidence" value="ECO:0007669"/>
    <property type="project" value="UniProtKB-SubCell"/>
</dbReference>
<proteinExistence type="predicted"/>
<evidence type="ECO:0000256" key="1">
    <source>
        <dbReference type="ARBA" id="ARBA00004162"/>
    </source>
</evidence>
<comment type="subcellular location">
    <subcellularLocation>
        <location evidence="1">Cell membrane</location>
        <topology evidence="1">Single-pass membrane protein</topology>
    </subcellularLocation>
</comment>
<dbReference type="EMBL" id="CP077302">
    <property type="protein sequence ID" value="QXB18179.1"/>
    <property type="molecule type" value="Genomic_DNA"/>
</dbReference>
<accession>A0AAP6XNL4</accession>
<keyword evidence="5 6" id="KW-0472">Membrane</keyword>
<evidence type="ECO:0000256" key="4">
    <source>
        <dbReference type="ARBA" id="ARBA00022989"/>
    </source>
</evidence>
<evidence type="ECO:0000313" key="8">
    <source>
        <dbReference type="EMBL" id="NJJ04327.1"/>
    </source>
</evidence>
<dbReference type="Proteomes" id="UP000591626">
    <property type="component" value="Unassembled WGS sequence"/>
</dbReference>
<evidence type="ECO:0000256" key="2">
    <source>
        <dbReference type="ARBA" id="ARBA00022475"/>
    </source>
</evidence>
<evidence type="ECO:0000256" key="3">
    <source>
        <dbReference type="ARBA" id="ARBA00022692"/>
    </source>
</evidence>
<keyword evidence="3 6" id="KW-0812">Transmembrane</keyword>
<evidence type="ECO:0000256" key="5">
    <source>
        <dbReference type="ARBA" id="ARBA00023136"/>
    </source>
</evidence>
<feature type="transmembrane region" description="Helical" evidence="6">
    <location>
        <begin position="46"/>
        <end position="69"/>
    </location>
</feature>